<accession>A0AAN7LVC5</accession>
<evidence type="ECO:0000313" key="11">
    <source>
        <dbReference type="Proteomes" id="UP001346149"/>
    </source>
</evidence>
<feature type="domain" description="STOP2/WIP2-like C2H2-type zinc finger" evidence="9">
    <location>
        <begin position="71"/>
        <end position="105"/>
    </location>
</feature>
<proteinExistence type="predicted"/>
<protein>
    <recommendedName>
        <fullName evidence="9">STOP2/WIP2-like C2H2-type zinc finger domain-containing protein</fullName>
    </recommendedName>
</protein>
<dbReference type="Proteomes" id="UP001346149">
    <property type="component" value="Unassembled WGS sequence"/>
</dbReference>
<dbReference type="PANTHER" id="PTHR45878:SF1">
    <property type="entry name" value="ZINC FINGER PROTEIN WIP2"/>
    <property type="match status" value="1"/>
</dbReference>
<evidence type="ECO:0000256" key="8">
    <source>
        <dbReference type="ARBA" id="ARBA00023242"/>
    </source>
</evidence>
<dbReference type="Pfam" id="PF23115">
    <property type="entry name" value="zf-C2H2_STOP2_3rd"/>
    <property type="match status" value="1"/>
</dbReference>
<evidence type="ECO:0000256" key="7">
    <source>
        <dbReference type="ARBA" id="ARBA00023163"/>
    </source>
</evidence>
<keyword evidence="8" id="KW-0539">Nucleus</keyword>
<dbReference type="GO" id="GO:0005634">
    <property type="term" value="C:nucleus"/>
    <property type="evidence" value="ECO:0007669"/>
    <property type="project" value="TreeGrafter"/>
</dbReference>
<dbReference type="AlphaFoldDB" id="A0AAN7LVC5"/>
<dbReference type="GO" id="GO:0003700">
    <property type="term" value="F:DNA-binding transcription factor activity"/>
    <property type="evidence" value="ECO:0007669"/>
    <property type="project" value="InterPro"/>
</dbReference>
<keyword evidence="7" id="KW-0804">Transcription</keyword>
<evidence type="ECO:0000256" key="2">
    <source>
        <dbReference type="ARBA" id="ARBA00022723"/>
    </source>
</evidence>
<comment type="subcellular location">
    <subcellularLocation>
        <location evidence="1">Nucleus</location>
    </subcellularLocation>
</comment>
<evidence type="ECO:0000256" key="1">
    <source>
        <dbReference type="ARBA" id="ARBA00004123"/>
    </source>
</evidence>
<keyword evidence="4" id="KW-0863">Zinc-finger</keyword>
<keyword evidence="5" id="KW-0862">Zinc</keyword>
<dbReference type="EMBL" id="JAXQNO010000013">
    <property type="protein sequence ID" value="KAK4786426.1"/>
    <property type="molecule type" value="Genomic_DNA"/>
</dbReference>
<dbReference type="PANTHER" id="PTHR45878">
    <property type="entry name" value="ZINC FINGER PROTEIN WIP2"/>
    <property type="match status" value="1"/>
</dbReference>
<evidence type="ECO:0000256" key="3">
    <source>
        <dbReference type="ARBA" id="ARBA00022737"/>
    </source>
</evidence>
<evidence type="ECO:0000259" key="9">
    <source>
        <dbReference type="Pfam" id="PF23115"/>
    </source>
</evidence>
<keyword evidence="11" id="KW-1185">Reference proteome</keyword>
<organism evidence="10 11">
    <name type="scientific">Trapa natans</name>
    <name type="common">Water chestnut</name>
    <dbReference type="NCBI Taxonomy" id="22666"/>
    <lineage>
        <taxon>Eukaryota</taxon>
        <taxon>Viridiplantae</taxon>
        <taxon>Streptophyta</taxon>
        <taxon>Embryophyta</taxon>
        <taxon>Tracheophyta</taxon>
        <taxon>Spermatophyta</taxon>
        <taxon>Magnoliopsida</taxon>
        <taxon>eudicotyledons</taxon>
        <taxon>Gunneridae</taxon>
        <taxon>Pentapetalae</taxon>
        <taxon>rosids</taxon>
        <taxon>malvids</taxon>
        <taxon>Myrtales</taxon>
        <taxon>Lythraceae</taxon>
        <taxon>Trapa</taxon>
    </lineage>
</organism>
<keyword evidence="2" id="KW-0479">Metal-binding</keyword>
<dbReference type="InterPro" id="IPR043584">
    <property type="entry name" value="WIP1/2/3/4/5/6"/>
</dbReference>
<evidence type="ECO:0000256" key="4">
    <source>
        <dbReference type="ARBA" id="ARBA00022771"/>
    </source>
</evidence>
<sequence length="113" mass="13516">MPKKEKKRKAQAVRYWSPWKIRWKEASRKLLWKRTSPYACMQMHVWGHGSQYRRGQDRLAKPASSILRLPCYCCSEGCKNNIDHPRSRPLKDFWTLQIHYKRKHGAKPFSCGK</sequence>
<keyword evidence="6" id="KW-0805">Transcription regulation</keyword>
<name>A0AAN7LVC5_TRANT</name>
<dbReference type="InterPro" id="IPR059161">
    <property type="entry name" value="Znf-C2H2_STOP1/2_3rd"/>
</dbReference>
<comment type="caution">
    <text evidence="10">The sequence shown here is derived from an EMBL/GenBank/DDBJ whole genome shotgun (WGS) entry which is preliminary data.</text>
</comment>
<evidence type="ECO:0000256" key="6">
    <source>
        <dbReference type="ARBA" id="ARBA00023015"/>
    </source>
</evidence>
<gene>
    <name evidence="10" type="ORF">SAY86_003115</name>
</gene>
<reference evidence="10 11" key="1">
    <citation type="journal article" date="2023" name="Hortic Res">
        <title>Pangenome of water caltrop reveals structural variations and asymmetric subgenome divergence after allopolyploidization.</title>
        <authorList>
            <person name="Zhang X."/>
            <person name="Chen Y."/>
            <person name="Wang L."/>
            <person name="Yuan Y."/>
            <person name="Fang M."/>
            <person name="Shi L."/>
            <person name="Lu R."/>
            <person name="Comes H.P."/>
            <person name="Ma Y."/>
            <person name="Chen Y."/>
            <person name="Huang G."/>
            <person name="Zhou Y."/>
            <person name="Zheng Z."/>
            <person name="Qiu Y."/>
        </authorList>
    </citation>
    <scope>NUCLEOTIDE SEQUENCE [LARGE SCALE GENOMIC DNA]</scope>
    <source>
        <strain evidence="10">F231</strain>
    </source>
</reference>
<evidence type="ECO:0000313" key="10">
    <source>
        <dbReference type="EMBL" id="KAK4786426.1"/>
    </source>
</evidence>
<keyword evidence="3" id="KW-0677">Repeat</keyword>
<evidence type="ECO:0000256" key="5">
    <source>
        <dbReference type="ARBA" id="ARBA00022833"/>
    </source>
</evidence>